<dbReference type="GO" id="GO:0005524">
    <property type="term" value="F:ATP binding"/>
    <property type="evidence" value="ECO:0007669"/>
    <property type="project" value="UniProtKB-KW"/>
</dbReference>
<dbReference type="Gene3D" id="3.40.50.300">
    <property type="entry name" value="P-loop containing nucleotide triphosphate hydrolases"/>
    <property type="match status" value="1"/>
</dbReference>
<dbReference type="PANTHER" id="PTHR43553:SF27">
    <property type="entry name" value="ENERGY-COUPLING FACTOR TRANSPORTER ATP-BINDING PROTEIN ECFA2"/>
    <property type="match status" value="1"/>
</dbReference>
<dbReference type="RefSeq" id="WP_155612426.1">
    <property type="nucleotide sequence ID" value="NZ_WNZW01000009.1"/>
</dbReference>
<dbReference type="EMBL" id="WNZW01000009">
    <property type="protein sequence ID" value="MUG47044.1"/>
    <property type="molecule type" value="Genomic_DNA"/>
</dbReference>
<dbReference type="SMART" id="SM00382">
    <property type="entry name" value="AAA"/>
    <property type="match status" value="1"/>
</dbReference>
<evidence type="ECO:0000256" key="3">
    <source>
        <dbReference type="ARBA" id="ARBA00022448"/>
    </source>
</evidence>
<dbReference type="CDD" id="cd03225">
    <property type="entry name" value="ABC_cobalt_CbiO_domain1"/>
    <property type="match status" value="1"/>
</dbReference>
<evidence type="ECO:0000313" key="10">
    <source>
        <dbReference type="EMBL" id="MUG47044.1"/>
    </source>
</evidence>
<dbReference type="InterPro" id="IPR027417">
    <property type="entry name" value="P-loop_NTPase"/>
</dbReference>
<evidence type="ECO:0000256" key="2">
    <source>
        <dbReference type="ARBA" id="ARBA00005417"/>
    </source>
</evidence>
<dbReference type="PANTHER" id="PTHR43553">
    <property type="entry name" value="HEAVY METAL TRANSPORTER"/>
    <property type="match status" value="1"/>
</dbReference>
<dbReference type="InterPro" id="IPR017871">
    <property type="entry name" value="ABC_transporter-like_CS"/>
</dbReference>
<dbReference type="PROSITE" id="PS00211">
    <property type="entry name" value="ABC_TRANSPORTER_1"/>
    <property type="match status" value="1"/>
</dbReference>
<comment type="caution">
    <text evidence="10">The sequence shown here is derived from an EMBL/GenBank/DDBJ whole genome shotgun (WGS) entry which is preliminary data.</text>
</comment>
<evidence type="ECO:0000256" key="5">
    <source>
        <dbReference type="ARBA" id="ARBA00022741"/>
    </source>
</evidence>
<sequence length="289" mass="32702">MGIYFCDVSYTHAKGTPMEHRAVKCINLSILDGQFVAIMGSSGSGKSTLGQLSAGLLTPDKGTVYVDNIPINNRKNRSQLWNKIAYVSQFPEHQLFEETVFLDIGFGLRRMKYSEHEIKAKVKEAMELVGLDFERYKDQSPFQLSGGEQRLAALAGALIKEPNILILDEPTVGLDPSARMKFHAVLTFLQRTRRISIVYITHDLQDALEHADRLILLHHGELVHDLKASAIQSVLDHPRIPLFPTPLLRLCKELEVIFPEIADLEIVKENKLLNYVSERILRISEMDNE</sequence>
<dbReference type="InterPro" id="IPR050095">
    <property type="entry name" value="ECF_ABC_transporter_ATP-bd"/>
</dbReference>
<accession>A0A7X2Z583</accession>
<keyword evidence="7" id="KW-1278">Translocase</keyword>
<proteinExistence type="inferred from homology"/>
<keyword evidence="3" id="KW-0813">Transport</keyword>
<feature type="domain" description="ABC transporter" evidence="9">
    <location>
        <begin position="3"/>
        <end position="244"/>
    </location>
</feature>
<dbReference type="Pfam" id="PF00005">
    <property type="entry name" value="ABC_tran"/>
    <property type="match status" value="1"/>
</dbReference>
<gene>
    <name evidence="10" type="ORF">GNP95_18885</name>
</gene>
<keyword evidence="4" id="KW-1003">Cell membrane</keyword>
<dbReference type="Proteomes" id="UP000447876">
    <property type="component" value="Unassembled WGS sequence"/>
</dbReference>
<protein>
    <submittedName>
        <fullName evidence="10">ATP-binding cassette domain-containing protein</fullName>
    </submittedName>
</protein>
<dbReference type="InterPro" id="IPR003593">
    <property type="entry name" value="AAA+_ATPase"/>
</dbReference>
<organism evidence="10 11">
    <name type="scientific">Paenibacillus woosongensis</name>
    <dbReference type="NCBI Taxonomy" id="307580"/>
    <lineage>
        <taxon>Bacteria</taxon>
        <taxon>Bacillati</taxon>
        <taxon>Bacillota</taxon>
        <taxon>Bacilli</taxon>
        <taxon>Bacillales</taxon>
        <taxon>Paenibacillaceae</taxon>
        <taxon>Paenibacillus</taxon>
    </lineage>
</organism>
<evidence type="ECO:0000256" key="4">
    <source>
        <dbReference type="ARBA" id="ARBA00022475"/>
    </source>
</evidence>
<dbReference type="InterPro" id="IPR015856">
    <property type="entry name" value="ABC_transpr_CbiO/EcfA_su"/>
</dbReference>
<dbReference type="SUPFAM" id="SSF52540">
    <property type="entry name" value="P-loop containing nucleoside triphosphate hydrolases"/>
    <property type="match status" value="1"/>
</dbReference>
<keyword evidence="8" id="KW-0472">Membrane</keyword>
<reference evidence="10 11" key="1">
    <citation type="submission" date="2019-11" db="EMBL/GenBank/DDBJ databases">
        <title>Draft genome sequences of five Paenibacillus species of dairy origin.</title>
        <authorList>
            <person name="Olajide A.M."/>
            <person name="Chen S."/>
            <person name="Lapointe G."/>
        </authorList>
    </citation>
    <scope>NUCLEOTIDE SEQUENCE [LARGE SCALE GENOMIC DNA]</scope>
    <source>
        <strain evidence="10 11">12CR55</strain>
    </source>
</reference>
<comment type="similarity">
    <text evidence="2">Belongs to the ABC transporter superfamily.</text>
</comment>
<evidence type="ECO:0000256" key="8">
    <source>
        <dbReference type="ARBA" id="ARBA00023136"/>
    </source>
</evidence>
<dbReference type="PROSITE" id="PS50893">
    <property type="entry name" value="ABC_TRANSPORTER_2"/>
    <property type="match status" value="1"/>
</dbReference>
<evidence type="ECO:0000259" key="9">
    <source>
        <dbReference type="PROSITE" id="PS50893"/>
    </source>
</evidence>
<evidence type="ECO:0000256" key="1">
    <source>
        <dbReference type="ARBA" id="ARBA00004202"/>
    </source>
</evidence>
<evidence type="ECO:0000256" key="6">
    <source>
        <dbReference type="ARBA" id="ARBA00022840"/>
    </source>
</evidence>
<dbReference type="GO" id="GO:0042626">
    <property type="term" value="F:ATPase-coupled transmembrane transporter activity"/>
    <property type="evidence" value="ECO:0007669"/>
    <property type="project" value="TreeGrafter"/>
</dbReference>
<dbReference type="GO" id="GO:0016887">
    <property type="term" value="F:ATP hydrolysis activity"/>
    <property type="evidence" value="ECO:0007669"/>
    <property type="project" value="InterPro"/>
</dbReference>
<dbReference type="GO" id="GO:0043190">
    <property type="term" value="C:ATP-binding cassette (ABC) transporter complex"/>
    <property type="evidence" value="ECO:0007669"/>
    <property type="project" value="TreeGrafter"/>
</dbReference>
<dbReference type="OrthoDB" id="9784332at2"/>
<evidence type="ECO:0000256" key="7">
    <source>
        <dbReference type="ARBA" id="ARBA00022967"/>
    </source>
</evidence>
<dbReference type="AlphaFoldDB" id="A0A7X2Z583"/>
<evidence type="ECO:0000313" key="11">
    <source>
        <dbReference type="Proteomes" id="UP000447876"/>
    </source>
</evidence>
<dbReference type="InterPro" id="IPR003439">
    <property type="entry name" value="ABC_transporter-like_ATP-bd"/>
</dbReference>
<comment type="subcellular location">
    <subcellularLocation>
        <location evidence="1">Cell membrane</location>
        <topology evidence="1">Peripheral membrane protein</topology>
    </subcellularLocation>
</comment>
<name>A0A7X2Z583_9BACL</name>
<keyword evidence="5" id="KW-0547">Nucleotide-binding</keyword>
<keyword evidence="6 10" id="KW-0067">ATP-binding</keyword>